<evidence type="ECO:0000313" key="3">
    <source>
        <dbReference type="Proteomes" id="UP000256645"/>
    </source>
</evidence>
<comment type="caution">
    <text evidence="2">The sequence shown here is derived from an EMBL/GenBank/DDBJ whole genome shotgun (WGS) entry which is preliminary data.</text>
</comment>
<feature type="compositionally biased region" description="Pro residues" evidence="1">
    <location>
        <begin position="40"/>
        <end position="49"/>
    </location>
</feature>
<dbReference type="AlphaFoldDB" id="A0A3D8QAG2"/>
<organism evidence="2 3">
    <name type="scientific">Coleophoma cylindrospora</name>
    <dbReference type="NCBI Taxonomy" id="1849047"/>
    <lineage>
        <taxon>Eukaryota</taxon>
        <taxon>Fungi</taxon>
        <taxon>Dikarya</taxon>
        <taxon>Ascomycota</taxon>
        <taxon>Pezizomycotina</taxon>
        <taxon>Leotiomycetes</taxon>
        <taxon>Helotiales</taxon>
        <taxon>Dermateaceae</taxon>
        <taxon>Coleophoma</taxon>
    </lineage>
</organism>
<sequence>MTPCLNTPETTPHGPKLITSACLLHPVTQLEAFTSRAEPGEPPQPPARPVAPAHSCPLAGPGSHAAQALGTGRTPNRMAQLISVCAT</sequence>
<accession>A0A3D8QAG2</accession>
<evidence type="ECO:0000313" key="2">
    <source>
        <dbReference type="EMBL" id="RDW58660.1"/>
    </source>
</evidence>
<reference evidence="2 3" key="1">
    <citation type="journal article" date="2018" name="IMA Fungus">
        <title>IMA Genome-F 9: Draft genome sequence of Annulohypoxylon stygium, Aspergillus mulundensis, Berkeleyomyces basicola (syn. Thielaviopsis basicola), Ceratocystis smalleyi, two Cercospora beticola strains, Coleophoma cylindrospora, Fusarium fracticaudum, Phialophora cf. hyalina, and Morchella septimelata.</title>
        <authorList>
            <person name="Wingfield B.D."/>
            <person name="Bills G.F."/>
            <person name="Dong Y."/>
            <person name="Huang W."/>
            <person name="Nel W.J."/>
            <person name="Swalarsk-Parry B.S."/>
            <person name="Vaghefi N."/>
            <person name="Wilken P.M."/>
            <person name="An Z."/>
            <person name="de Beer Z.W."/>
            <person name="De Vos L."/>
            <person name="Chen L."/>
            <person name="Duong T.A."/>
            <person name="Gao Y."/>
            <person name="Hammerbacher A."/>
            <person name="Kikkert J.R."/>
            <person name="Li Y."/>
            <person name="Li H."/>
            <person name="Li K."/>
            <person name="Li Q."/>
            <person name="Liu X."/>
            <person name="Ma X."/>
            <person name="Naidoo K."/>
            <person name="Pethybridge S.J."/>
            <person name="Sun J."/>
            <person name="Steenkamp E.T."/>
            <person name="van der Nest M.A."/>
            <person name="van Wyk S."/>
            <person name="Wingfield M.J."/>
            <person name="Xiong C."/>
            <person name="Yue Q."/>
            <person name="Zhang X."/>
        </authorList>
    </citation>
    <scope>NUCLEOTIDE SEQUENCE [LARGE SCALE GENOMIC DNA]</scope>
    <source>
        <strain evidence="2 3">BP6252</strain>
    </source>
</reference>
<keyword evidence="3" id="KW-1185">Reference proteome</keyword>
<feature type="region of interest" description="Disordered" evidence="1">
    <location>
        <begin position="34"/>
        <end position="73"/>
    </location>
</feature>
<dbReference type="EMBL" id="PDLM01000017">
    <property type="protein sequence ID" value="RDW58660.1"/>
    <property type="molecule type" value="Genomic_DNA"/>
</dbReference>
<name>A0A3D8QAG2_9HELO</name>
<proteinExistence type="predicted"/>
<dbReference type="Proteomes" id="UP000256645">
    <property type="component" value="Unassembled WGS sequence"/>
</dbReference>
<gene>
    <name evidence="2" type="ORF">BP6252_13136</name>
</gene>
<protein>
    <submittedName>
        <fullName evidence="2">Uncharacterized protein</fullName>
    </submittedName>
</protein>
<evidence type="ECO:0000256" key="1">
    <source>
        <dbReference type="SAM" id="MobiDB-lite"/>
    </source>
</evidence>